<gene>
    <name evidence="18" type="ORF">M947_07850</name>
</gene>
<dbReference type="InterPro" id="IPR041563">
    <property type="entry name" value="STT3_PglB_C"/>
</dbReference>
<keyword evidence="12 14" id="KW-0472">Membrane</keyword>
<comment type="subcellular location">
    <subcellularLocation>
        <location evidence="3">Endomembrane system</location>
        <topology evidence="3">Multi-pass membrane protein</topology>
    </subcellularLocation>
</comment>
<feature type="transmembrane region" description="Helical" evidence="14">
    <location>
        <begin position="328"/>
        <end position="347"/>
    </location>
</feature>
<keyword evidence="8 14" id="KW-0812">Transmembrane</keyword>
<comment type="similarity">
    <text evidence="5">Belongs to the STT3 family.</text>
</comment>
<sequence length="731" mass="83731">MTLTTNQKTTILILLAFIFSIAVRLIWVGQFSNEEQFKFNDEFMINTNDGYYFAEGARDILAGVSENSNDLSPLESALSVLTAFIVKILPFSFETVIFYMPAFFASLLVIPIILIAREFDRLEVGFIAALVASIAWSYYNRTMVGYYDTDSLTIVFPTVLLWSLIWAIKTNEDKYFLIAALDAIAYRWWYPQSYALEAAFIALIAIYAVYQYVKKQKPETNLLLISFMLFAMVNLDGYIRLGIVLAFYIVLKIKRELVFKYLYYILALAVVLFFLTGGFDPILAKLKGYVFRDALKSDANGLGLHFFTVMQTIREAGEIPFEMFANRISGHTITFIAATIGYIWFAYRHPVMLLALPMVGLGVLAYGIPGLFSGGGLRFTIYAVPIMALGLGYIIYEVSNWLSTKLIRQKDRLSSKYIFMTLFSLGALYPNIAHVIEYRVPTVFTQDEVKLLDKLHTIAEREDYVVAWWDYGYPLRYYSDVKTLIDGAKHSGAVNFAVSFVLNSPQDRAAKMARLDVEYTEKRFRVNEANKGLDKNHTNYVKFLSSNIEQMTKDYGYKDTNDFLNSLDEDIKLPAKTRDVYLYLPNRMLGILPTVALFSNLDLMSGKKRVTPFFYISNRVQDKKESLELGNGVSIIKNMGQIQIGNQKLLMNSFIVTEYDNDGVLRKNIQVIDKNSPISVIFMKNYNQFLVLEKKIFNSTYIQLFVLENYDKTLYEPVILDPMAKIFKLKI</sequence>
<dbReference type="STRING" id="1172190.M947_07850"/>
<feature type="domain" description="Oligosaccharyl transferase STT3 N-terminal" evidence="15">
    <location>
        <begin position="39"/>
        <end position="423"/>
    </location>
</feature>
<dbReference type="OrthoDB" id="9796223at2"/>
<dbReference type="InterPro" id="IPR003674">
    <property type="entry name" value="Oligo_trans_STT3"/>
</dbReference>
<dbReference type="RefSeq" id="WP_021287826.1">
    <property type="nucleotide sequence ID" value="NZ_AUPZ01000010.1"/>
</dbReference>
<feature type="transmembrane region" description="Helical" evidence="14">
    <location>
        <begin position="354"/>
        <end position="373"/>
    </location>
</feature>
<feature type="transmembrane region" description="Helical" evidence="14">
    <location>
        <begin position="417"/>
        <end position="436"/>
    </location>
</feature>
<keyword evidence="19" id="KW-1185">Reference proteome</keyword>
<evidence type="ECO:0000256" key="4">
    <source>
        <dbReference type="ARBA" id="ARBA00004922"/>
    </source>
</evidence>
<dbReference type="EMBL" id="AUPZ01000010">
    <property type="protein sequence ID" value="EQB39065.1"/>
    <property type="molecule type" value="Genomic_DNA"/>
</dbReference>
<comment type="pathway">
    <text evidence="4">Protein modification; protein glycosylation.</text>
</comment>
<feature type="domain" description="STT3 subunit PglB C-terminal" evidence="16">
    <location>
        <begin position="613"/>
        <end position="692"/>
    </location>
</feature>
<evidence type="ECO:0000256" key="6">
    <source>
        <dbReference type="ARBA" id="ARBA00022676"/>
    </source>
</evidence>
<evidence type="ECO:0000256" key="3">
    <source>
        <dbReference type="ARBA" id="ARBA00004127"/>
    </source>
</evidence>
<evidence type="ECO:0000256" key="12">
    <source>
        <dbReference type="ARBA" id="ARBA00023136"/>
    </source>
</evidence>
<dbReference type="InterPro" id="IPR048999">
    <property type="entry name" value="STT3-PglB_core"/>
</dbReference>
<dbReference type="Pfam" id="PF02516">
    <property type="entry name" value="STT3"/>
    <property type="match status" value="1"/>
</dbReference>
<comment type="caution">
    <text evidence="18">The sequence shown here is derived from an EMBL/GenBank/DDBJ whole genome shotgun (WGS) entry which is preliminary data.</text>
</comment>
<evidence type="ECO:0000259" key="17">
    <source>
        <dbReference type="Pfam" id="PF21436"/>
    </source>
</evidence>
<feature type="transmembrane region" description="Helical" evidence="14">
    <location>
        <begin position="222"/>
        <end position="249"/>
    </location>
</feature>
<accession>T0JDI7</accession>
<dbReference type="GO" id="GO:0004576">
    <property type="term" value="F:oligosaccharyl transferase activity"/>
    <property type="evidence" value="ECO:0007669"/>
    <property type="project" value="InterPro"/>
</dbReference>
<evidence type="ECO:0000256" key="9">
    <source>
        <dbReference type="ARBA" id="ARBA00022723"/>
    </source>
</evidence>
<feature type="domain" description="STT3/PglB/AglB core" evidence="17">
    <location>
        <begin position="461"/>
        <end position="604"/>
    </location>
</feature>
<dbReference type="GO" id="GO:0046872">
    <property type="term" value="F:metal ion binding"/>
    <property type="evidence" value="ECO:0007669"/>
    <property type="project" value="UniProtKB-KW"/>
</dbReference>
<evidence type="ECO:0000256" key="11">
    <source>
        <dbReference type="ARBA" id="ARBA00022989"/>
    </source>
</evidence>
<keyword evidence="13" id="KW-0464">Manganese</keyword>
<dbReference type="PANTHER" id="PTHR13872:SF1">
    <property type="entry name" value="DOLICHYL-DIPHOSPHOOLIGOSACCHARIDE--PROTEIN GLYCOSYLTRANSFERASE SUBUNIT STT3B"/>
    <property type="match status" value="1"/>
</dbReference>
<keyword evidence="10" id="KW-0460">Magnesium</keyword>
<evidence type="ECO:0000259" key="16">
    <source>
        <dbReference type="Pfam" id="PF18527"/>
    </source>
</evidence>
<evidence type="ECO:0000256" key="13">
    <source>
        <dbReference type="ARBA" id="ARBA00023211"/>
    </source>
</evidence>
<feature type="transmembrane region" description="Helical" evidence="14">
    <location>
        <begin position="189"/>
        <end position="210"/>
    </location>
</feature>
<feature type="transmembrane region" description="Helical" evidence="14">
    <location>
        <begin position="12"/>
        <end position="31"/>
    </location>
</feature>
<evidence type="ECO:0000256" key="10">
    <source>
        <dbReference type="ARBA" id="ARBA00022842"/>
    </source>
</evidence>
<feature type="transmembrane region" description="Helical" evidence="14">
    <location>
        <begin position="151"/>
        <end position="168"/>
    </location>
</feature>
<proteinExistence type="inferred from homology"/>
<dbReference type="eggNOG" id="COG1287">
    <property type="taxonomic scope" value="Bacteria"/>
</dbReference>
<comment type="cofactor">
    <cofactor evidence="2">
        <name>Mg(2+)</name>
        <dbReference type="ChEBI" id="CHEBI:18420"/>
    </cofactor>
</comment>
<dbReference type="GO" id="GO:0016020">
    <property type="term" value="C:membrane"/>
    <property type="evidence" value="ECO:0007669"/>
    <property type="project" value="InterPro"/>
</dbReference>
<dbReference type="PANTHER" id="PTHR13872">
    <property type="entry name" value="DOLICHYL-DIPHOSPHOOLIGOSACCHARIDE--PROTEIN GLYCOSYLTRANSFERASE SUBUNIT"/>
    <property type="match status" value="1"/>
</dbReference>
<evidence type="ECO:0000256" key="1">
    <source>
        <dbReference type="ARBA" id="ARBA00001936"/>
    </source>
</evidence>
<evidence type="ECO:0000256" key="2">
    <source>
        <dbReference type="ARBA" id="ARBA00001946"/>
    </source>
</evidence>
<evidence type="ECO:0000256" key="5">
    <source>
        <dbReference type="ARBA" id="ARBA00010810"/>
    </source>
</evidence>
<feature type="transmembrane region" description="Helical" evidence="14">
    <location>
        <begin position="122"/>
        <end position="139"/>
    </location>
</feature>
<dbReference type="PATRIC" id="fig|1172190.3.peg.1519"/>
<evidence type="ECO:0000256" key="8">
    <source>
        <dbReference type="ARBA" id="ARBA00022692"/>
    </source>
</evidence>
<feature type="transmembrane region" description="Helical" evidence="14">
    <location>
        <begin position="379"/>
        <end position="396"/>
    </location>
</feature>
<keyword evidence="6" id="KW-0328">Glycosyltransferase</keyword>
<evidence type="ECO:0000256" key="7">
    <source>
        <dbReference type="ARBA" id="ARBA00022679"/>
    </source>
</evidence>
<dbReference type="Pfam" id="PF21436">
    <property type="entry name" value="STT3-PglB_core"/>
    <property type="match status" value="1"/>
</dbReference>
<keyword evidence="7" id="KW-0808">Transferase</keyword>
<evidence type="ECO:0000259" key="15">
    <source>
        <dbReference type="Pfam" id="PF02516"/>
    </source>
</evidence>
<dbReference type="Gene3D" id="3.40.1380.40">
    <property type="match status" value="1"/>
</dbReference>
<evidence type="ECO:0000256" key="14">
    <source>
        <dbReference type="SAM" id="Phobius"/>
    </source>
</evidence>
<keyword evidence="11 14" id="KW-1133">Transmembrane helix</keyword>
<dbReference type="Proteomes" id="UP000015520">
    <property type="component" value="Unassembled WGS sequence"/>
</dbReference>
<dbReference type="GO" id="GO:0012505">
    <property type="term" value="C:endomembrane system"/>
    <property type="evidence" value="ECO:0007669"/>
    <property type="project" value="UniProtKB-SubCell"/>
</dbReference>
<evidence type="ECO:0000313" key="19">
    <source>
        <dbReference type="Proteomes" id="UP000015520"/>
    </source>
</evidence>
<protein>
    <submittedName>
        <fullName evidence="18">Uncharacterized protein</fullName>
    </submittedName>
</protein>
<organism evidence="18 19">
    <name type="scientific">Sulfurimonas hongkongensis</name>
    <dbReference type="NCBI Taxonomy" id="1172190"/>
    <lineage>
        <taxon>Bacteria</taxon>
        <taxon>Pseudomonadati</taxon>
        <taxon>Campylobacterota</taxon>
        <taxon>Epsilonproteobacteria</taxon>
        <taxon>Campylobacterales</taxon>
        <taxon>Sulfurimonadaceae</taxon>
        <taxon>Sulfurimonas</taxon>
    </lineage>
</organism>
<dbReference type="AlphaFoldDB" id="T0JDI7"/>
<name>T0JDI7_9BACT</name>
<dbReference type="Pfam" id="PF18527">
    <property type="entry name" value="STT3_PglB_C"/>
    <property type="match status" value="1"/>
</dbReference>
<comment type="cofactor">
    <cofactor evidence="1">
        <name>Mn(2+)</name>
        <dbReference type="ChEBI" id="CHEBI:29035"/>
    </cofactor>
</comment>
<feature type="transmembrane region" description="Helical" evidence="14">
    <location>
        <begin position="261"/>
        <end position="279"/>
    </location>
</feature>
<feature type="transmembrane region" description="Helical" evidence="14">
    <location>
        <begin position="96"/>
        <end position="115"/>
    </location>
</feature>
<reference evidence="18 19" key="1">
    <citation type="submission" date="2013-07" db="EMBL/GenBank/DDBJ databases">
        <title>Sulfurimonas hongkongensis AST-10 Genome Sequencing.</title>
        <authorList>
            <person name="Cai L."/>
            <person name="Zhang T."/>
        </authorList>
    </citation>
    <scope>NUCLEOTIDE SEQUENCE [LARGE SCALE GENOMIC DNA]</scope>
    <source>
        <strain evidence="18 19">AST-10</strain>
    </source>
</reference>
<dbReference type="UniPathway" id="UPA00378"/>
<dbReference type="InterPro" id="IPR048307">
    <property type="entry name" value="STT3_N"/>
</dbReference>
<keyword evidence="9" id="KW-0479">Metal-binding</keyword>
<evidence type="ECO:0000313" key="18">
    <source>
        <dbReference type="EMBL" id="EQB39065.1"/>
    </source>
</evidence>